<protein>
    <submittedName>
        <fullName evidence="2">Uncharacterized protein</fullName>
    </submittedName>
</protein>
<reference evidence="3" key="1">
    <citation type="submission" date="2016-10" db="EMBL/GenBank/DDBJ databases">
        <authorList>
            <person name="Varghese N."/>
            <person name="Submissions S."/>
        </authorList>
    </citation>
    <scope>NUCLEOTIDE SEQUENCE [LARGE SCALE GENOMIC DNA]</scope>
    <source>
        <strain evidence="3">CGMCC 1.12402</strain>
    </source>
</reference>
<keyword evidence="1" id="KW-0472">Membrane</keyword>
<evidence type="ECO:0000313" key="3">
    <source>
        <dbReference type="Proteomes" id="UP000199437"/>
    </source>
</evidence>
<dbReference type="RefSeq" id="WP_090260003.1">
    <property type="nucleotide sequence ID" value="NZ_FOIR01000003.1"/>
</dbReference>
<dbReference type="AlphaFoldDB" id="A0A1I0RB59"/>
<evidence type="ECO:0000313" key="2">
    <source>
        <dbReference type="EMBL" id="SEW37870.1"/>
    </source>
</evidence>
<feature type="transmembrane region" description="Helical" evidence="1">
    <location>
        <begin position="33"/>
        <end position="52"/>
    </location>
</feature>
<proteinExistence type="predicted"/>
<feature type="transmembrane region" description="Helical" evidence="1">
    <location>
        <begin position="6"/>
        <end position="26"/>
    </location>
</feature>
<dbReference type="OrthoDB" id="3829914at2"/>
<dbReference type="STRING" id="1267423.SAMN05216290_3354"/>
<accession>A0A1I0RB59</accession>
<dbReference type="Proteomes" id="UP000199437">
    <property type="component" value="Unassembled WGS sequence"/>
</dbReference>
<keyword evidence="1" id="KW-0812">Transmembrane</keyword>
<gene>
    <name evidence="2" type="ORF">SAMN05216290_3354</name>
</gene>
<organism evidence="2 3">
    <name type="scientific">Roseivirga pacifica</name>
    <dbReference type="NCBI Taxonomy" id="1267423"/>
    <lineage>
        <taxon>Bacteria</taxon>
        <taxon>Pseudomonadati</taxon>
        <taxon>Bacteroidota</taxon>
        <taxon>Cytophagia</taxon>
        <taxon>Cytophagales</taxon>
        <taxon>Roseivirgaceae</taxon>
        <taxon>Roseivirga</taxon>
    </lineage>
</organism>
<keyword evidence="1" id="KW-1133">Transmembrane helix</keyword>
<evidence type="ECO:0000256" key="1">
    <source>
        <dbReference type="SAM" id="Phobius"/>
    </source>
</evidence>
<name>A0A1I0RB59_9BACT</name>
<sequence length="199" mass="22391">MQKDYVIITGLILGSAMIVVMLLVYFKTHKFAFGGAVLTVFGTILIGLSIWANIEVSIGVDGGLEARFLQLEGSIARTESKVQLNSVENRLVNMSLAYGHPIEFKKFDPVLTDLQTALEIPKQDNSFGILLNNEQKDQHYMQAIKFTDSGNYRIEYRAGASDKHYFSNVNKELLIQAFESYLLGTNAYLNIISWEKLEL</sequence>
<dbReference type="GeneID" id="99988031"/>
<dbReference type="EMBL" id="FOIR01000003">
    <property type="protein sequence ID" value="SEW37870.1"/>
    <property type="molecule type" value="Genomic_DNA"/>
</dbReference>
<keyword evidence="3" id="KW-1185">Reference proteome</keyword>